<dbReference type="Proteomes" id="UP000694844">
    <property type="component" value="Chromosome 8"/>
</dbReference>
<keyword evidence="2" id="KW-1133">Transmembrane helix</keyword>
<protein>
    <submittedName>
        <fullName evidence="4">Uncharacterized protein LOC111107281 isoform X1</fullName>
    </submittedName>
</protein>
<feature type="region of interest" description="Disordered" evidence="1">
    <location>
        <begin position="1"/>
        <end position="41"/>
    </location>
</feature>
<gene>
    <name evidence="4" type="primary">LOC111107281</name>
</gene>
<accession>A0A8B8B3X1</accession>
<dbReference type="OrthoDB" id="10642835at2759"/>
<evidence type="ECO:0000256" key="2">
    <source>
        <dbReference type="SAM" id="Phobius"/>
    </source>
</evidence>
<keyword evidence="2" id="KW-0472">Membrane</keyword>
<sequence length="299" mass="33246">MSPGNKDNQGRPKDQKRNGKSTRNIHSKGDEMMTEITFTTLPSETANAEDSSIFSTGQSYSTDQSTPVFSNYSYSLTSKDLPGFTTEDQLSISSQRNNNIGPTTDSPRQSTLFISIGFGIAGIFFVVIVCLCFVICRNKKKTAQETYNQYSHVDQTEFVDAPQRDYAQILQVNTAYETIEMDVYEENKTNRMSSQESGYAEDFNGQFSEKSEHPQKAAIGPQFSELKGSQVSPSVSEQECKDSSVPIIGSSKFTFSPTNDGNENYFTLQPAGSERMSSENGLNDNDIPDYFTLEKSTEQ</sequence>
<feature type="compositionally biased region" description="Basic and acidic residues" evidence="1">
    <location>
        <begin position="8"/>
        <end position="17"/>
    </location>
</feature>
<keyword evidence="2" id="KW-0812">Transmembrane</keyword>
<evidence type="ECO:0000313" key="3">
    <source>
        <dbReference type="Proteomes" id="UP000694844"/>
    </source>
</evidence>
<keyword evidence="3" id="KW-1185">Reference proteome</keyword>
<evidence type="ECO:0000256" key="1">
    <source>
        <dbReference type="SAM" id="MobiDB-lite"/>
    </source>
</evidence>
<dbReference type="RefSeq" id="XP_022298115.1">
    <property type="nucleotide sequence ID" value="XM_022442407.1"/>
</dbReference>
<dbReference type="AlphaFoldDB" id="A0A8B8B3X1"/>
<proteinExistence type="predicted"/>
<dbReference type="KEGG" id="cvn:111107281"/>
<reference evidence="4" key="1">
    <citation type="submission" date="2025-08" db="UniProtKB">
        <authorList>
            <consortium name="RefSeq"/>
        </authorList>
    </citation>
    <scope>IDENTIFICATION</scope>
    <source>
        <tissue evidence="4">Whole sample</tissue>
    </source>
</reference>
<feature type="compositionally biased region" description="Polar residues" evidence="1">
    <location>
        <begin position="252"/>
        <end position="267"/>
    </location>
</feature>
<organism evidence="3 4">
    <name type="scientific">Crassostrea virginica</name>
    <name type="common">Eastern oyster</name>
    <dbReference type="NCBI Taxonomy" id="6565"/>
    <lineage>
        <taxon>Eukaryota</taxon>
        <taxon>Metazoa</taxon>
        <taxon>Spiralia</taxon>
        <taxon>Lophotrochozoa</taxon>
        <taxon>Mollusca</taxon>
        <taxon>Bivalvia</taxon>
        <taxon>Autobranchia</taxon>
        <taxon>Pteriomorphia</taxon>
        <taxon>Ostreida</taxon>
        <taxon>Ostreoidea</taxon>
        <taxon>Ostreidae</taxon>
        <taxon>Crassostrea</taxon>
    </lineage>
</organism>
<feature type="region of interest" description="Disordered" evidence="1">
    <location>
        <begin position="252"/>
        <end position="299"/>
    </location>
</feature>
<feature type="transmembrane region" description="Helical" evidence="2">
    <location>
        <begin position="112"/>
        <end position="136"/>
    </location>
</feature>
<evidence type="ECO:0000313" key="4">
    <source>
        <dbReference type="RefSeq" id="XP_022298115.1"/>
    </source>
</evidence>
<name>A0A8B8B3X1_CRAVI</name>
<dbReference type="GeneID" id="111107281"/>